<keyword evidence="4" id="KW-0670">Pyruvate</keyword>
<dbReference type="InterPro" id="IPR036873">
    <property type="entry name" value="Rhodanese-like_dom_sf"/>
</dbReference>
<feature type="domain" description="Rhodanese" evidence="3">
    <location>
        <begin position="23"/>
        <end position="142"/>
    </location>
</feature>
<dbReference type="Pfam" id="PF00581">
    <property type="entry name" value="Rhodanese"/>
    <property type="match status" value="2"/>
</dbReference>
<evidence type="ECO:0000259" key="3">
    <source>
        <dbReference type="PROSITE" id="PS50206"/>
    </source>
</evidence>
<evidence type="ECO:0000313" key="5">
    <source>
        <dbReference type="Proteomes" id="UP000179344"/>
    </source>
</evidence>
<sequence length="288" mass="31655">MTDDSRLMYKTLVDTHTLAKHLDDPSWVVVDCRFTLTDPQAGRRAYAAGHIPGARYAHLDEDLSSPIVPASGRHPLPDPKVLADRLGRWGIDNAKQVVVYDDSFGAMAARLWWLLRWLGHEACALLDGGLPKWRREGFPVTTDLSEVTPARFVSAVNNALWVDSAFVERALKQGDHVLVDARAEERFRGEVEPLDKVAGHIPDAVNVPYEDNLDLSGAFLSGETLREHYTALLDDTPPPRVILMCGSGVTACHSILALEHAGLPGAKLYAGSWSAWIADPRRPVAKEA</sequence>
<keyword evidence="2" id="KW-0677">Repeat</keyword>
<name>A0A1F6TAC8_9PROT</name>
<dbReference type="EMBL" id="MFST01000162">
    <property type="protein sequence ID" value="OGI42073.1"/>
    <property type="molecule type" value="Genomic_DNA"/>
</dbReference>
<evidence type="ECO:0000256" key="2">
    <source>
        <dbReference type="ARBA" id="ARBA00022737"/>
    </source>
</evidence>
<dbReference type="CDD" id="cd01448">
    <property type="entry name" value="TST_Repeat_1"/>
    <property type="match status" value="1"/>
</dbReference>
<dbReference type="Gene3D" id="3.40.250.10">
    <property type="entry name" value="Rhodanese-like domain"/>
    <property type="match status" value="2"/>
</dbReference>
<dbReference type="PROSITE" id="PS50206">
    <property type="entry name" value="RHODANESE_3"/>
    <property type="match status" value="2"/>
</dbReference>
<keyword evidence="1 4" id="KW-0808">Transferase</keyword>
<protein>
    <submittedName>
        <fullName evidence="4">3-mercaptopyruvate sulfurtransferase</fullName>
    </submittedName>
</protein>
<dbReference type="GO" id="GO:0004792">
    <property type="term" value="F:thiosulfate-cyanide sulfurtransferase activity"/>
    <property type="evidence" value="ECO:0007669"/>
    <property type="project" value="TreeGrafter"/>
</dbReference>
<proteinExistence type="predicted"/>
<dbReference type="InterPro" id="IPR001763">
    <property type="entry name" value="Rhodanese-like_dom"/>
</dbReference>
<evidence type="ECO:0000313" key="4">
    <source>
        <dbReference type="EMBL" id="OGI42073.1"/>
    </source>
</evidence>
<dbReference type="FunFam" id="3.40.250.10:FF:000035">
    <property type="entry name" value="Thiosulfate sulfurtransferase"/>
    <property type="match status" value="1"/>
</dbReference>
<dbReference type="Proteomes" id="UP000179344">
    <property type="component" value="Unassembled WGS sequence"/>
</dbReference>
<accession>A0A1F6TAC8</accession>
<dbReference type="AlphaFoldDB" id="A0A1F6TAC8"/>
<dbReference type="CDD" id="cd01449">
    <property type="entry name" value="TST_Repeat_2"/>
    <property type="match status" value="1"/>
</dbReference>
<dbReference type="SMART" id="SM00450">
    <property type="entry name" value="RHOD"/>
    <property type="match status" value="2"/>
</dbReference>
<gene>
    <name evidence="4" type="ORF">A2V92_01390</name>
</gene>
<dbReference type="InterPro" id="IPR045078">
    <property type="entry name" value="TST/MPST-like"/>
</dbReference>
<dbReference type="PANTHER" id="PTHR11364:SF27">
    <property type="entry name" value="SULFURTRANSFERASE"/>
    <property type="match status" value="1"/>
</dbReference>
<reference evidence="4 5" key="1">
    <citation type="journal article" date="2016" name="Nat. Commun.">
        <title>Thousands of microbial genomes shed light on interconnected biogeochemical processes in an aquifer system.</title>
        <authorList>
            <person name="Anantharaman K."/>
            <person name="Brown C.T."/>
            <person name="Hug L.A."/>
            <person name="Sharon I."/>
            <person name="Castelle C.J."/>
            <person name="Probst A.J."/>
            <person name="Thomas B.C."/>
            <person name="Singh A."/>
            <person name="Wilkins M.J."/>
            <person name="Karaoz U."/>
            <person name="Brodie E.L."/>
            <person name="Williams K.H."/>
            <person name="Hubbard S.S."/>
            <person name="Banfield J.F."/>
        </authorList>
    </citation>
    <scope>NUCLEOTIDE SEQUENCE [LARGE SCALE GENOMIC DNA]</scope>
</reference>
<feature type="domain" description="Rhodanese" evidence="3">
    <location>
        <begin position="172"/>
        <end position="285"/>
    </location>
</feature>
<comment type="caution">
    <text evidence="4">The sequence shown here is derived from an EMBL/GenBank/DDBJ whole genome shotgun (WGS) entry which is preliminary data.</text>
</comment>
<evidence type="ECO:0000256" key="1">
    <source>
        <dbReference type="ARBA" id="ARBA00022679"/>
    </source>
</evidence>
<organism evidence="4 5">
    <name type="scientific">Candidatus Muproteobacteria bacterium RBG_16_65_31</name>
    <dbReference type="NCBI Taxonomy" id="1817759"/>
    <lineage>
        <taxon>Bacteria</taxon>
        <taxon>Pseudomonadati</taxon>
        <taxon>Pseudomonadota</taxon>
        <taxon>Candidatus Muproteobacteria</taxon>
    </lineage>
</organism>
<dbReference type="SUPFAM" id="SSF52821">
    <property type="entry name" value="Rhodanese/Cell cycle control phosphatase"/>
    <property type="match status" value="2"/>
</dbReference>
<dbReference type="PANTHER" id="PTHR11364">
    <property type="entry name" value="THIOSULFATE SULFERTANSFERASE"/>
    <property type="match status" value="1"/>
</dbReference>